<feature type="compositionally biased region" description="Basic residues" evidence="1">
    <location>
        <begin position="39"/>
        <end position="48"/>
    </location>
</feature>
<proteinExistence type="predicted"/>
<organism evidence="2 3">
    <name type="scientific">Zizania palustris</name>
    <name type="common">Northern wild rice</name>
    <dbReference type="NCBI Taxonomy" id="103762"/>
    <lineage>
        <taxon>Eukaryota</taxon>
        <taxon>Viridiplantae</taxon>
        <taxon>Streptophyta</taxon>
        <taxon>Embryophyta</taxon>
        <taxon>Tracheophyta</taxon>
        <taxon>Spermatophyta</taxon>
        <taxon>Magnoliopsida</taxon>
        <taxon>Liliopsida</taxon>
        <taxon>Poales</taxon>
        <taxon>Poaceae</taxon>
        <taxon>BOP clade</taxon>
        <taxon>Oryzoideae</taxon>
        <taxon>Oryzeae</taxon>
        <taxon>Zizaniinae</taxon>
        <taxon>Zizania</taxon>
    </lineage>
</organism>
<keyword evidence="3" id="KW-1185">Reference proteome</keyword>
<gene>
    <name evidence="2" type="ORF">GUJ93_ZPchr0013g36354</name>
</gene>
<protein>
    <submittedName>
        <fullName evidence="2">Uncharacterized protein</fullName>
    </submittedName>
</protein>
<reference evidence="2" key="1">
    <citation type="journal article" date="2021" name="bioRxiv">
        <title>Whole Genome Assembly and Annotation of Northern Wild Rice, Zizania palustris L., Supports a Whole Genome Duplication in the Zizania Genus.</title>
        <authorList>
            <person name="Haas M."/>
            <person name="Kono T."/>
            <person name="Macchietto M."/>
            <person name="Millas R."/>
            <person name="McGilp L."/>
            <person name="Shao M."/>
            <person name="Duquette J."/>
            <person name="Hirsch C.N."/>
            <person name="Kimball J."/>
        </authorList>
    </citation>
    <scope>NUCLEOTIDE SEQUENCE</scope>
    <source>
        <tissue evidence="2">Fresh leaf tissue</tissue>
    </source>
</reference>
<dbReference type="PROSITE" id="PS51257">
    <property type="entry name" value="PROKAR_LIPOPROTEIN"/>
    <property type="match status" value="1"/>
</dbReference>
<sequence length="68" mass="7574">MLRPSRLAAAIVPYAPKRSTVYSTMTMSSCKILLCHASQHNRKKKKQPPRNSHTPFALAPGLGKPWLC</sequence>
<dbReference type="EMBL" id="JAAALK010000079">
    <property type="protein sequence ID" value="KAG8100768.1"/>
    <property type="molecule type" value="Genomic_DNA"/>
</dbReference>
<reference evidence="2" key="2">
    <citation type="submission" date="2021-02" db="EMBL/GenBank/DDBJ databases">
        <authorList>
            <person name="Kimball J.A."/>
            <person name="Haas M.W."/>
            <person name="Macchietto M."/>
            <person name="Kono T."/>
            <person name="Duquette J."/>
            <person name="Shao M."/>
        </authorList>
    </citation>
    <scope>NUCLEOTIDE SEQUENCE</scope>
    <source>
        <tissue evidence="2">Fresh leaf tissue</tissue>
    </source>
</reference>
<dbReference type="Proteomes" id="UP000729402">
    <property type="component" value="Unassembled WGS sequence"/>
</dbReference>
<dbReference type="AlphaFoldDB" id="A0A8J6C6C2"/>
<evidence type="ECO:0000256" key="1">
    <source>
        <dbReference type="SAM" id="MobiDB-lite"/>
    </source>
</evidence>
<evidence type="ECO:0000313" key="2">
    <source>
        <dbReference type="EMBL" id="KAG8100768.1"/>
    </source>
</evidence>
<comment type="caution">
    <text evidence="2">The sequence shown here is derived from an EMBL/GenBank/DDBJ whole genome shotgun (WGS) entry which is preliminary data.</text>
</comment>
<feature type="region of interest" description="Disordered" evidence="1">
    <location>
        <begin position="39"/>
        <end position="68"/>
    </location>
</feature>
<accession>A0A8J6C6C2</accession>
<name>A0A8J6C6C2_ZIZPA</name>
<evidence type="ECO:0000313" key="3">
    <source>
        <dbReference type="Proteomes" id="UP000729402"/>
    </source>
</evidence>